<dbReference type="InterPro" id="IPR009057">
    <property type="entry name" value="Homeodomain-like_sf"/>
</dbReference>
<evidence type="ECO:0000256" key="2">
    <source>
        <dbReference type="ARBA" id="ARBA00023125"/>
    </source>
</evidence>
<dbReference type="RefSeq" id="WP_364370046.1">
    <property type="nucleotide sequence ID" value="NZ_JBHMCF010000034.1"/>
</dbReference>
<dbReference type="Gene3D" id="1.10.357.10">
    <property type="entry name" value="Tetracycline Repressor, domain 2"/>
    <property type="match status" value="1"/>
</dbReference>
<keyword evidence="3" id="KW-0804">Transcription</keyword>
<evidence type="ECO:0000313" key="7">
    <source>
        <dbReference type="Proteomes" id="UP001589568"/>
    </source>
</evidence>
<gene>
    <name evidence="6" type="ORF">ACFFR3_28895</name>
</gene>
<dbReference type="PRINTS" id="PR00455">
    <property type="entry name" value="HTHTETR"/>
</dbReference>
<dbReference type="InterPro" id="IPR001647">
    <property type="entry name" value="HTH_TetR"/>
</dbReference>
<reference evidence="6 7" key="1">
    <citation type="submission" date="2024-09" db="EMBL/GenBank/DDBJ databases">
        <authorList>
            <person name="Sun Q."/>
            <person name="Mori K."/>
        </authorList>
    </citation>
    <scope>NUCLEOTIDE SEQUENCE [LARGE SCALE GENOMIC DNA]</scope>
    <source>
        <strain evidence="6 7">JCM 3324</strain>
    </source>
</reference>
<dbReference type="PANTHER" id="PTHR30055">
    <property type="entry name" value="HTH-TYPE TRANSCRIPTIONAL REGULATOR RUTR"/>
    <property type="match status" value="1"/>
</dbReference>
<feature type="domain" description="HTH tetR-type" evidence="5">
    <location>
        <begin position="15"/>
        <end position="75"/>
    </location>
</feature>
<evidence type="ECO:0000256" key="4">
    <source>
        <dbReference type="PROSITE-ProRule" id="PRU00335"/>
    </source>
</evidence>
<dbReference type="SUPFAM" id="SSF46689">
    <property type="entry name" value="Homeodomain-like"/>
    <property type="match status" value="1"/>
</dbReference>
<evidence type="ECO:0000256" key="1">
    <source>
        <dbReference type="ARBA" id="ARBA00023015"/>
    </source>
</evidence>
<name>A0ABV5NT93_9ACTN</name>
<accession>A0ABV5NT93</accession>
<evidence type="ECO:0000256" key="3">
    <source>
        <dbReference type="ARBA" id="ARBA00023163"/>
    </source>
</evidence>
<dbReference type="Proteomes" id="UP001589568">
    <property type="component" value="Unassembled WGS sequence"/>
</dbReference>
<evidence type="ECO:0000259" key="5">
    <source>
        <dbReference type="PROSITE" id="PS50977"/>
    </source>
</evidence>
<evidence type="ECO:0000313" key="6">
    <source>
        <dbReference type="EMBL" id="MFB9473531.1"/>
    </source>
</evidence>
<comment type="caution">
    <text evidence="6">The sequence shown here is derived from an EMBL/GenBank/DDBJ whole genome shotgun (WGS) entry which is preliminary data.</text>
</comment>
<feature type="DNA-binding region" description="H-T-H motif" evidence="4">
    <location>
        <begin position="38"/>
        <end position="57"/>
    </location>
</feature>
<protein>
    <submittedName>
        <fullName evidence="6">TetR/AcrR family transcriptional regulator</fullName>
    </submittedName>
</protein>
<keyword evidence="7" id="KW-1185">Reference proteome</keyword>
<dbReference type="PROSITE" id="PS50977">
    <property type="entry name" value="HTH_TETR_2"/>
    <property type="match status" value="1"/>
</dbReference>
<dbReference type="EMBL" id="JBHMCF010000034">
    <property type="protein sequence ID" value="MFB9473531.1"/>
    <property type="molecule type" value="Genomic_DNA"/>
</dbReference>
<dbReference type="InterPro" id="IPR050109">
    <property type="entry name" value="HTH-type_TetR-like_transc_reg"/>
</dbReference>
<dbReference type="Pfam" id="PF00440">
    <property type="entry name" value="TetR_N"/>
    <property type="match status" value="1"/>
</dbReference>
<sequence length="210" mass="22856">MSDVKRAGKRAQKARETRARILRAAGELFVQDGYGATNLQDVATRAGVAVQTIYFVFGNKRTLLKELVDVTIAGDDEPVATMDRPWFKEALAAPTAAGHLRALVHGSSAVLARVAPIMKVLDTAVTMDPEVAAEWTQDTDPRHVVHTAAARSLMAKPGARADVPPEQAADVLYGLLSPELYLLLAGARGWPHERFEEWVHDTLAAQLLDR</sequence>
<organism evidence="6 7">
    <name type="scientific">Nonomuraea salmonea</name>
    <dbReference type="NCBI Taxonomy" id="46181"/>
    <lineage>
        <taxon>Bacteria</taxon>
        <taxon>Bacillati</taxon>
        <taxon>Actinomycetota</taxon>
        <taxon>Actinomycetes</taxon>
        <taxon>Streptosporangiales</taxon>
        <taxon>Streptosporangiaceae</taxon>
        <taxon>Nonomuraea</taxon>
    </lineage>
</organism>
<keyword evidence="2 4" id="KW-0238">DNA-binding</keyword>
<proteinExistence type="predicted"/>
<keyword evidence="1" id="KW-0805">Transcription regulation</keyword>
<dbReference type="PANTHER" id="PTHR30055:SF234">
    <property type="entry name" value="HTH-TYPE TRANSCRIPTIONAL REGULATOR BETI"/>
    <property type="match status" value="1"/>
</dbReference>